<dbReference type="PROSITE" id="PS50932">
    <property type="entry name" value="HTH_LACI_2"/>
    <property type="match status" value="1"/>
</dbReference>
<dbReference type="CDD" id="cd06289">
    <property type="entry name" value="PBP1_MalI-like"/>
    <property type="match status" value="1"/>
</dbReference>
<dbReference type="CDD" id="cd01392">
    <property type="entry name" value="HTH_LacI"/>
    <property type="match status" value="1"/>
</dbReference>
<accession>A0A838XQA4</accession>
<dbReference type="Gene3D" id="1.10.260.40">
    <property type="entry name" value="lambda repressor-like DNA-binding domains"/>
    <property type="match status" value="1"/>
</dbReference>
<evidence type="ECO:0000259" key="4">
    <source>
        <dbReference type="PROSITE" id="PS50932"/>
    </source>
</evidence>
<evidence type="ECO:0000256" key="2">
    <source>
        <dbReference type="ARBA" id="ARBA00023125"/>
    </source>
</evidence>
<gene>
    <name evidence="5" type="ORF">H1W37_12060</name>
</gene>
<dbReference type="SUPFAM" id="SSF53822">
    <property type="entry name" value="Periplasmic binding protein-like I"/>
    <property type="match status" value="1"/>
</dbReference>
<dbReference type="InterPro" id="IPR028082">
    <property type="entry name" value="Peripla_BP_I"/>
</dbReference>
<evidence type="ECO:0000313" key="6">
    <source>
        <dbReference type="Proteomes" id="UP000559404"/>
    </source>
</evidence>
<proteinExistence type="predicted"/>
<sequence length="357" mass="38789">MSEGTAREADRKRRARRLTLGDLAAELDVSTATVSLALRDSPLVAGETRKRIKRHAIEVGYIYNRSAAALRTARSNMIGIAVHDILNPYFAEVFRALEDELEREHQVVLICNHRDDATRQRNFVDSLLQHRIDGLVLCASVGTTAEEINAIARSGIPVTLICRDVEGAEVPVVRGDDVAGARALTEHLIARGHRHIAMVGGRRQSSAGRDRNLGWRQALEAAGIDPAAQLDLPELMTQSDGRDAVPRLLAARPRPTAVFGFNDLLALGMLSALRRAGVEPGRDMAIVGYDDTDGAATRTPALTSVWNCPDEIGRRAADLILRQIAGEKVGAARLLIAPELRVRESSPPPLTTGDRPE</sequence>
<dbReference type="GO" id="GO:0003700">
    <property type="term" value="F:DNA-binding transcription factor activity"/>
    <property type="evidence" value="ECO:0007669"/>
    <property type="project" value="TreeGrafter"/>
</dbReference>
<dbReference type="InterPro" id="IPR010982">
    <property type="entry name" value="Lambda_DNA-bd_dom_sf"/>
</dbReference>
<keyword evidence="1" id="KW-0805">Transcription regulation</keyword>
<evidence type="ECO:0000256" key="1">
    <source>
        <dbReference type="ARBA" id="ARBA00023015"/>
    </source>
</evidence>
<reference evidence="5 6" key="1">
    <citation type="submission" date="2020-07" db="EMBL/GenBank/DDBJ databases">
        <authorList>
            <person name="Li M."/>
        </authorList>
    </citation>
    <scope>NUCLEOTIDE SEQUENCE [LARGE SCALE GENOMIC DNA]</scope>
    <source>
        <strain evidence="5 6">DSM 23284</strain>
    </source>
</reference>
<dbReference type="AlphaFoldDB" id="A0A838XQA4"/>
<dbReference type="Pfam" id="PF00532">
    <property type="entry name" value="Peripla_BP_1"/>
    <property type="match status" value="1"/>
</dbReference>
<dbReference type="Gene3D" id="3.40.50.2300">
    <property type="match status" value="2"/>
</dbReference>
<dbReference type="InterPro" id="IPR001761">
    <property type="entry name" value="Peripla_BP/Lac1_sug-bd_dom"/>
</dbReference>
<dbReference type="InterPro" id="IPR000843">
    <property type="entry name" value="HTH_LacI"/>
</dbReference>
<feature type="domain" description="HTH lacI-type" evidence="4">
    <location>
        <begin position="18"/>
        <end position="72"/>
    </location>
</feature>
<name>A0A838XQA4_9HYPH</name>
<dbReference type="SUPFAM" id="SSF47413">
    <property type="entry name" value="lambda repressor-like DNA-binding domains"/>
    <property type="match status" value="1"/>
</dbReference>
<dbReference type="SMART" id="SM00354">
    <property type="entry name" value="HTH_LACI"/>
    <property type="match status" value="1"/>
</dbReference>
<dbReference type="Proteomes" id="UP000559404">
    <property type="component" value="Unassembled WGS sequence"/>
</dbReference>
<dbReference type="GO" id="GO:0000976">
    <property type="term" value="F:transcription cis-regulatory region binding"/>
    <property type="evidence" value="ECO:0007669"/>
    <property type="project" value="TreeGrafter"/>
</dbReference>
<dbReference type="PANTHER" id="PTHR30146">
    <property type="entry name" value="LACI-RELATED TRANSCRIPTIONAL REPRESSOR"/>
    <property type="match status" value="1"/>
</dbReference>
<dbReference type="RefSeq" id="WP_181760583.1">
    <property type="nucleotide sequence ID" value="NZ_BMCR01000009.1"/>
</dbReference>
<comment type="caution">
    <text evidence="5">The sequence shown here is derived from an EMBL/GenBank/DDBJ whole genome shotgun (WGS) entry which is preliminary data.</text>
</comment>
<evidence type="ECO:0000313" key="5">
    <source>
        <dbReference type="EMBL" id="MBA4612392.1"/>
    </source>
</evidence>
<protein>
    <submittedName>
        <fullName evidence="5">LacI family DNA-binding transcriptional regulator</fullName>
    </submittedName>
</protein>
<keyword evidence="6" id="KW-1185">Reference proteome</keyword>
<dbReference type="Pfam" id="PF00356">
    <property type="entry name" value="LacI"/>
    <property type="match status" value="1"/>
</dbReference>
<dbReference type="EMBL" id="JACEON010000010">
    <property type="protein sequence ID" value="MBA4612392.1"/>
    <property type="molecule type" value="Genomic_DNA"/>
</dbReference>
<keyword evidence="3" id="KW-0804">Transcription</keyword>
<organism evidence="5 6">
    <name type="scientific">Stappia taiwanensis</name>
    <dbReference type="NCBI Taxonomy" id="992267"/>
    <lineage>
        <taxon>Bacteria</taxon>
        <taxon>Pseudomonadati</taxon>
        <taxon>Pseudomonadota</taxon>
        <taxon>Alphaproteobacteria</taxon>
        <taxon>Hyphomicrobiales</taxon>
        <taxon>Stappiaceae</taxon>
        <taxon>Stappia</taxon>
    </lineage>
</organism>
<reference evidence="5 6" key="2">
    <citation type="submission" date="2020-08" db="EMBL/GenBank/DDBJ databases">
        <title>Stappia taiwanensis sp. nov., isolated from a coastal thermal spring.</title>
        <authorList>
            <person name="Kampfer P."/>
        </authorList>
    </citation>
    <scope>NUCLEOTIDE SEQUENCE [LARGE SCALE GENOMIC DNA]</scope>
    <source>
        <strain evidence="5 6">DSM 23284</strain>
    </source>
</reference>
<keyword evidence="2 5" id="KW-0238">DNA-binding</keyword>
<evidence type="ECO:0000256" key="3">
    <source>
        <dbReference type="ARBA" id="ARBA00023163"/>
    </source>
</evidence>
<dbReference type="PANTHER" id="PTHR30146:SF138">
    <property type="entry name" value="TRANSCRIPTIONAL REGULATORY PROTEIN"/>
    <property type="match status" value="1"/>
</dbReference>